<evidence type="ECO:0000259" key="2">
    <source>
        <dbReference type="Pfam" id="PF11924"/>
    </source>
</evidence>
<feature type="signal peptide" evidence="1">
    <location>
        <begin position="1"/>
        <end position="22"/>
    </location>
</feature>
<dbReference type="InterPro" id="IPR011050">
    <property type="entry name" value="Pectin_lyase_fold/virulence"/>
</dbReference>
<organism evidence="3 4">
    <name type="scientific">Thalassospira xiamenensis M-5 = DSM 17429</name>
    <dbReference type="NCBI Taxonomy" id="1123366"/>
    <lineage>
        <taxon>Bacteria</taxon>
        <taxon>Pseudomonadati</taxon>
        <taxon>Pseudomonadota</taxon>
        <taxon>Alphaproteobacteria</taxon>
        <taxon>Rhodospirillales</taxon>
        <taxon>Thalassospiraceae</taxon>
        <taxon>Thalassospira</taxon>
    </lineage>
</organism>
<dbReference type="InterPro" id="IPR038177">
    <property type="entry name" value="IAT_beta_sf"/>
</dbReference>
<dbReference type="Pfam" id="PF11924">
    <property type="entry name" value="IAT_beta"/>
    <property type="match status" value="1"/>
</dbReference>
<accession>A0AB72UCE4</accession>
<dbReference type="InterPro" id="IPR024519">
    <property type="entry name" value="IAT_beta"/>
</dbReference>
<evidence type="ECO:0000256" key="1">
    <source>
        <dbReference type="SAM" id="SignalP"/>
    </source>
</evidence>
<dbReference type="KEGG" id="txi:TH3_08405"/>
<proteinExistence type="predicted"/>
<reference evidence="3 4" key="1">
    <citation type="journal article" date="2012" name="J. Bacteriol.">
        <title>Genome sequence of Thalassospira xiamenensis type strain M-5.</title>
        <authorList>
            <person name="Lai Q."/>
            <person name="Shao Z."/>
        </authorList>
    </citation>
    <scope>NUCLEOTIDE SEQUENCE [LARGE SCALE GENOMIC DNA]</scope>
    <source>
        <strain evidence="3 4">M-5</strain>
    </source>
</reference>
<feature type="domain" description="Inverse autotransporter beta-domain" evidence="2">
    <location>
        <begin position="41"/>
        <end position="204"/>
    </location>
</feature>
<dbReference type="AlphaFoldDB" id="A0AB72UCE4"/>
<sequence>MRVHELGFWVGAAMATAFVAHAQTPEPTNKWGPHIDLEGKAGTDRNLGETDLFIPLWQDDDTLTFANIRARMDDANSHEGNFGLGIRQMLDNGWNIGGYGYFDRRHSSYDNKFNQVTFGAEALSLDWDFRANAYMPVGTTSYVEDSLSTVDFSGASIMYRQGEERALRGFDAEIGWRAPLFEATAPQQLRLYAGGYRFTEDDVDTVQGPRGRLDLTFDEIPFLWEGSRFSLGAEIQHDDPRGTQSFASFRLRIPLQDFGDNPKPRLNAIERRMTDPIMRDIDIVSQAGQFTTAEEITSTANGNTITLVSSATTASADLATTISSAGANSTVVLNGSFANVNDRLDVQDGQTIMGTGNLDVKTPSGRTVTITTPGASLSGDGAPPVGFGTPHHIFNMAANSRLVGVTVTVSGPATEAVTAVRIDGVDNVEIINSTLTTTATDNTVFGIQVLGNAQNTVIRGNTITTSSNDTFAYALSAVGSDNLVFENNTLNVSGATNNHLIFFNSNNTNLSGSGNSGNVSTCNVGGGTNTGSISFTSATPTCP</sequence>
<evidence type="ECO:0000313" key="4">
    <source>
        <dbReference type="Proteomes" id="UP000007127"/>
    </source>
</evidence>
<name>A0AB72UCE4_9PROT</name>
<evidence type="ECO:0000313" key="3">
    <source>
        <dbReference type="EMBL" id="AJD51799.1"/>
    </source>
</evidence>
<keyword evidence="1" id="KW-0732">Signal</keyword>
<feature type="chain" id="PRO_5044497428" description="Inverse autotransporter beta-domain domain-containing protein" evidence="1">
    <location>
        <begin position="23"/>
        <end position="543"/>
    </location>
</feature>
<dbReference type="Proteomes" id="UP000007127">
    <property type="component" value="Chromosome"/>
</dbReference>
<gene>
    <name evidence="3" type="ORF">TH3_08405</name>
</gene>
<protein>
    <recommendedName>
        <fullName evidence="2">Inverse autotransporter beta-domain domain-containing protein</fullName>
    </recommendedName>
</protein>
<dbReference type="Gene3D" id="2.40.160.160">
    <property type="entry name" value="Inverse autotransporter, beta-domain"/>
    <property type="match status" value="1"/>
</dbReference>
<dbReference type="EMBL" id="CP004388">
    <property type="protein sequence ID" value="AJD51799.1"/>
    <property type="molecule type" value="Genomic_DNA"/>
</dbReference>
<dbReference type="SUPFAM" id="SSF51126">
    <property type="entry name" value="Pectin lyase-like"/>
    <property type="match status" value="1"/>
</dbReference>